<evidence type="ECO:0000313" key="6">
    <source>
        <dbReference type="EMBL" id="NLR76782.1"/>
    </source>
</evidence>
<keyword evidence="4" id="KW-0804">Transcription</keyword>
<dbReference type="GO" id="GO:0003700">
    <property type="term" value="F:DNA-binding transcription factor activity"/>
    <property type="evidence" value="ECO:0007669"/>
    <property type="project" value="InterPro"/>
</dbReference>
<reference evidence="6 7" key="1">
    <citation type="submission" date="2020-04" db="EMBL/GenBank/DDBJ databases">
        <title>Draft genome of Leeia sp. IMCC25680.</title>
        <authorList>
            <person name="Song J."/>
            <person name="Cho J.-C."/>
        </authorList>
    </citation>
    <scope>NUCLEOTIDE SEQUENCE [LARGE SCALE GENOMIC DNA]</scope>
    <source>
        <strain evidence="6 7">IMCC25680</strain>
    </source>
</reference>
<dbReference type="RefSeq" id="WP_168878460.1">
    <property type="nucleotide sequence ID" value="NZ_JABAIM010000005.1"/>
</dbReference>
<evidence type="ECO:0000256" key="1">
    <source>
        <dbReference type="ARBA" id="ARBA00009437"/>
    </source>
</evidence>
<keyword evidence="2" id="KW-0805">Transcription regulation</keyword>
<dbReference type="SUPFAM" id="SSF53850">
    <property type="entry name" value="Periplasmic binding protein-like II"/>
    <property type="match status" value="1"/>
</dbReference>
<proteinExistence type="inferred from homology"/>
<evidence type="ECO:0000259" key="5">
    <source>
        <dbReference type="PROSITE" id="PS50931"/>
    </source>
</evidence>
<dbReference type="Gene3D" id="1.10.10.10">
    <property type="entry name" value="Winged helix-like DNA-binding domain superfamily/Winged helix DNA-binding domain"/>
    <property type="match status" value="1"/>
</dbReference>
<dbReference type="Proteomes" id="UP000587991">
    <property type="component" value="Unassembled WGS sequence"/>
</dbReference>
<comment type="caution">
    <text evidence="6">The sequence shown here is derived from an EMBL/GenBank/DDBJ whole genome shotgun (WGS) entry which is preliminary data.</text>
</comment>
<dbReference type="GO" id="GO:0000976">
    <property type="term" value="F:transcription cis-regulatory region binding"/>
    <property type="evidence" value="ECO:0007669"/>
    <property type="project" value="TreeGrafter"/>
</dbReference>
<gene>
    <name evidence="6" type="ORF">HF682_16565</name>
</gene>
<keyword evidence="7" id="KW-1185">Reference proteome</keyword>
<dbReference type="SUPFAM" id="SSF46785">
    <property type="entry name" value="Winged helix' DNA-binding domain"/>
    <property type="match status" value="1"/>
</dbReference>
<comment type="similarity">
    <text evidence="1">Belongs to the LysR transcriptional regulatory family.</text>
</comment>
<dbReference type="CDD" id="cd05466">
    <property type="entry name" value="PBP2_LTTR_substrate"/>
    <property type="match status" value="1"/>
</dbReference>
<evidence type="ECO:0000256" key="2">
    <source>
        <dbReference type="ARBA" id="ARBA00023015"/>
    </source>
</evidence>
<sequence>MSITLDDLRLIQEVATHGSFSKAAASLRCSQPQVSMRVAQLEATVGAILFERHRRGVRSTAACEVLLPYLQRAQAQVEEGLLAVKGVSAIPKITIGSLPSLAHTIFASLLGKLASAPMEITCTTGHSNEVIRGILEDTVQVGFILDAPAMAGIQMELLWNSPIIAVAASTHPLATRKTLSLADIAAYRLAPQNWGDECEVLLSTLRSLRSEPMPLHRVAPANAARALVLEQGFISFMPEMTVVRELRLGSMVRLPVQDLPQWYWRIMMAWRAGKQISPAKQQLLETGRALARALRPLPE</sequence>
<dbReference type="Gene3D" id="3.40.190.10">
    <property type="entry name" value="Periplasmic binding protein-like II"/>
    <property type="match status" value="2"/>
</dbReference>
<feature type="domain" description="HTH lysR-type" evidence="5">
    <location>
        <begin position="3"/>
        <end position="60"/>
    </location>
</feature>
<name>A0A847SLG3_9NEIS</name>
<dbReference type="PANTHER" id="PTHR30126:SF97">
    <property type="entry name" value="HTH-TYPE TRANSCRIPTIONAL REGULATOR ABGR"/>
    <property type="match status" value="1"/>
</dbReference>
<dbReference type="EMBL" id="JABAIM010000005">
    <property type="protein sequence ID" value="NLR76782.1"/>
    <property type="molecule type" value="Genomic_DNA"/>
</dbReference>
<evidence type="ECO:0000256" key="4">
    <source>
        <dbReference type="ARBA" id="ARBA00023163"/>
    </source>
</evidence>
<organism evidence="6 7">
    <name type="scientific">Leeia aquatica</name>
    <dbReference type="NCBI Taxonomy" id="2725557"/>
    <lineage>
        <taxon>Bacteria</taxon>
        <taxon>Pseudomonadati</taxon>
        <taxon>Pseudomonadota</taxon>
        <taxon>Betaproteobacteria</taxon>
        <taxon>Neisseriales</taxon>
        <taxon>Leeiaceae</taxon>
        <taxon>Leeia</taxon>
    </lineage>
</organism>
<protein>
    <submittedName>
        <fullName evidence="6">LysR family transcriptional regulator</fullName>
    </submittedName>
</protein>
<keyword evidence="3" id="KW-0238">DNA-binding</keyword>
<dbReference type="Pfam" id="PF03466">
    <property type="entry name" value="LysR_substrate"/>
    <property type="match status" value="1"/>
</dbReference>
<dbReference type="Pfam" id="PF00126">
    <property type="entry name" value="HTH_1"/>
    <property type="match status" value="1"/>
</dbReference>
<accession>A0A847SLG3</accession>
<dbReference type="PROSITE" id="PS50931">
    <property type="entry name" value="HTH_LYSR"/>
    <property type="match status" value="1"/>
</dbReference>
<evidence type="ECO:0000313" key="7">
    <source>
        <dbReference type="Proteomes" id="UP000587991"/>
    </source>
</evidence>
<dbReference type="InterPro" id="IPR036390">
    <property type="entry name" value="WH_DNA-bd_sf"/>
</dbReference>
<dbReference type="PRINTS" id="PR00039">
    <property type="entry name" value="HTHLYSR"/>
</dbReference>
<dbReference type="InterPro" id="IPR036388">
    <property type="entry name" value="WH-like_DNA-bd_sf"/>
</dbReference>
<dbReference type="InterPro" id="IPR005119">
    <property type="entry name" value="LysR_subst-bd"/>
</dbReference>
<dbReference type="InterPro" id="IPR000847">
    <property type="entry name" value="LysR_HTH_N"/>
</dbReference>
<dbReference type="PANTHER" id="PTHR30126">
    <property type="entry name" value="HTH-TYPE TRANSCRIPTIONAL REGULATOR"/>
    <property type="match status" value="1"/>
</dbReference>
<evidence type="ECO:0000256" key="3">
    <source>
        <dbReference type="ARBA" id="ARBA00023125"/>
    </source>
</evidence>
<dbReference type="AlphaFoldDB" id="A0A847SLG3"/>